<evidence type="ECO:0000313" key="5">
    <source>
        <dbReference type="EMBL" id="RFU73004.1"/>
    </source>
</evidence>
<dbReference type="InterPro" id="IPR050951">
    <property type="entry name" value="Retrovirus_Pol_polyprotein"/>
</dbReference>
<feature type="non-terminal residue" evidence="5">
    <location>
        <position position="1"/>
    </location>
</feature>
<dbReference type="PANTHER" id="PTHR37984:SF5">
    <property type="entry name" value="PROTEIN NYNRIN-LIKE"/>
    <property type="match status" value="1"/>
</dbReference>
<comment type="subcellular location">
    <subcellularLocation>
        <location evidence="1">Mitochondrion</location>
    </subcellularLocation>
</comment>
<dbReference type="Gene3D" id="3.30.70.270">
    <property type="match status" value="2"/>
</dbReference>
<dbReference type="OrthoDB" id="5152741at2759"/>
<comment type="caution">
    <text evidence="5">The sequence shown here is derived from an EMBL/GenBank/DDBJ whole genome shotgun (WGS) entry which is preliminary data.</text>
</comment>
<dbReference type="InterPro" id="IPR043128">
    <property type="entry name" value="Rev_trsase/Diguanyl_cyclase"/>
</dbReference>
<accession>A0A395NAQ3</accession>
<dbReference type="PROSITE" id="PS50878">
    <property type="entry name" value="RT_POL"/>
    <property type="match status" value="1"/>
</dbReference>
<dbReference type="FunFam" id="3.30.70.270:FF:000063">
    <property type="entry name" value="Zinc knuckle domaincontaining protein"/>
    <property type="match status" value="1"/>
</dbReference>
<dbReference type="Pfam" id="PF17919">
    <property type="entry name" value="RT_RNaseH_2"/>
    <property type="match status" value="1"/>
</dbReference>
<evidence type="ECO:0000259" key="4">
    <source>
        <dbReference type="PROSITE" id="PS50878"/>
    </source>
</evidence>
<dbReference type="InterPro" id="IPR043502">
    <property type="entry name" value="DNA/RNA_pol_sf"/>
</dbReference>
<dbReference type="CDD" id="cd01647">
    <property type="entry name" value="RT_LTR"/>
    <property type="match status" value="1"/>
</dbReference>
<keyword evidence="3" id="KW-0511">Multifunctional enzyme</keyword>
<keyword evidence="2" id="KW-0496">Mitochondrion</keyword>
<evidence type="ECO:0000256" key="1">
    <source>
        <dbReference type="ARBA" id="ARBA00004173"/>
    </source>
</evidence>
<dbReference type="InterPro" id="IPR000477">
    <property type="entry name" value="RT_dom"/>
</dbReference>
<organism evidence="5 6">
    <name type="scientific">Trichoderma arundinaceum</name>
    <dbReference type="NCBI Taxonomy" id="490622"/>
    <lineage>
        <taxon>Eukaryota</taxon>
        <taxon>Fungi</taxon>
        <taxon>Dikarya</taxon>
        <taxon>Ascomycota</taxon>
        <taxon>Pezizomycotina</taxon>
        <taxon>Sordariomycetes</taxon>
        <taxon>Hypocreomycetidae</taxon>
        <taxon>Hypocreales</taxon>
        <taxon>Hypocreaceae</taxon>
        <taxon>Trichoderma</taxon>
    </lineage>
</organism>
<dbReference type="CDD" id="cd09274">
    <property type="entry name" value="RNase_HI_RT_Ty3"/>
    <property type="match status" value="1"/>
</dbReference>
<dbReference type="Gene3D" id="3.10.10.10">
    <property type="entry name" value="HIV Type 1 Reverse Transcriptase, subunit A, domain 1"/>
    <property type="match status" value="1"/>
</dbReference>
<feature type="domain" description="Reverse transcriptase" evidence="4">
    <location>
        <begin position="1"/>
        <end position="126"/>
    </location>
</feature>
<dbReference type="FunFam" id="3.10.20.370:FF:000001">
    <property type="entry name" value="Retrovirus-related Pol polyprotein from transposon 17.6-like protein"/>
    <property type="match status" value="1"/>
</dbReference>
<dbReference type="PANTHER" id="PTHR37984">
    <property type="entry name" value="PROTEIN CBG26694"/>
    <property type="match status" value="1"/>
</dbReference>
<dbReference type="AlphaFoldDB" id="A0A395NAQ3"/>
<gene>
    <name evidence="5" type="ORF">TARUN_9252</name>
</gene>
<protein>
    <recommendedName>
        <fullName evidence="4">Reverse transcriptase domain-containing protein</fullName>
    </recommendedName>
</protein>
<dbReference type="Proteomes" id="UP000266272">
    <property type="component" value="Unassembled WGS sequence"/>
</dbReference>
<name>A0A395NAQ3_TRIAR</name>
<evidence type="ECO:0000313" key="6">
    <source>
        <dbReference type="Proteomes" id="UP000266272"/>
    </source>
</evidence>
<dbReference type="GO" id="GO:0003824">
    <property type="term" value="F:catalytic activity"/>
    <property type="evidence" value="ECO:0007669"/>
    <property type="project" value="UniProtKB-KW"/>
</dbReference>
<proteinExistence type="predicted"/>
<dbReference type="InterPro" id="IPR041577">
    <property type="entry name" value="RT_RNaseH_2"/>
</dbReference>
<evidence type="ECO:0000256" key="2">
    <source>
        <dbReference type="ARBA" id="ARBA00023128"/>
    </source>
</evidence>
<dbReference type="SUPFAM" id="SSF56672">
    <property type="entry name" value="DNA/RNA polymerases"/>
    <property type="match status" value="1"/>
</dbReference>
<dbReference type="GO" id="GO:0005739">
    <property type="term" value="C:mitochondrion"/>
    <property type="evidence" value="ECO:0007669"/>
    <property type="project" value="UniProtKB-SubCell"/>
</dbReference>
<evidence type="ECO:0000256" key="3">
    <source>
        <dbReference type="ARBA" id="ARBA00023268"/>
    </source>
</evidence>
<dbReference type="EMBL" id="PXOA01000727">
    <property type="protein sequence ID" value="RFU73004.1"/>
    <property type="molecule type" value="Genomic_DNA"/>
</dbReference>
<sequence>ERLQGMNWFTALDLKGAYELTRMKKGHEWMTAFRTRYGLYEYLVMPQGLTNAPASFQKRINHVLKEYLDEFVIAYIDDILIFSKTLEEHEEHVHKVLQKLQDAKLLVNPEKCAFHTQRVEFLGHIISPGEIQMDPKKLEAVKTWEPPKNVKDVQSFLGFANYYRRFIRNFAQIAAPLSDLTKKDRKFLWGPDVNEAFERLKNALISEPVLVMFDPTKEIEIETDASDFAIGGVIGQRDEEGKLRPIAFFSKKLHGPELRYATYDKEFMAIVAAFKEWRHYCHGSMYKIKVFTDHRNITYFATTHVFTKCHRVYFEILSQFDYQSIHCNGSEN</sequence>
<reference evidence="5 6" key="1">
    <citation type="journal article" date="2018" name="PLoS Pathog.">
        <title>Evolution of structural diversity of trichothecenes, a family of toxins produced by plant pathogenic and entomopathogenic fungi.</title>
        <authorList>
            <person name="Proctor R.H."/>
            <person name="McCormick S.P."/>
            <person name="Kim H.S."/>
            <person name="Cardoza R.E."/>
            <person name="Stanley A.M."/>
            <person name="Lindo L."/>
            <person name="Kelly A."/>
            <person name="Brown D.W."/>
            <person name="Lee T."/>
            <person name="Vaughan M.M."/>
            <person name="Alexander N.J."/>
            <person name="Busman M."/>
            <person name="Gutierrez S."/>
        </authorList>
    </citation>
    <scope>NUCLEOTIDE SEQUENCE [LARGE SCALE GENOMIC DNA]</scope>
    <source>
        <strain evidence="5 6">IBT 40837</strain>
    </source>
</reference>
<dbReference type="Pfam" id="PF00078">
    <property type="entry name" value="RVT_1"/>
    <property type="match status" value="1"/>
</dbReference>
<keyword evidence="6" id="KW-1185">Reference proteome</keyword>
<dbReference type="STRING" id="490622.A0A395NAQ3"/>